<name>A0AAD9PDC5_RIDPI</name>
<keyword evidence="6" id="KW-0653">Protein transport</keyword>
<dbReference type="AlphaFoldDB" id="A0AAD9PDC5"/>
<dbReference type="SUPFAM" id="SSF50978">
    <property type="entry name" value="WD40 repeat-like"/>
    <property type="match status" value="1"/>
</dbReference>
<evidence type="ECO:0000256" key="5">
    <source>
        <dbReference type="ARBA" id="ARBA00022833"/>
    </source>
</evidence>
<keyword evidence="11" id="KW-1185">Reference proteome</keyword>
<comment type="caution">
    <text evidence="10">The sequence shown here is derived from an EMBL/GenBank/DDBJ whole genome shotgun (WGS) entry which is preliminary data.</text>
</comment>
<dbReference type="PANTHER" id="PTHR23323">
    <property type="entry name" value="VACUOLAR PROTEIN SORTING-ASSOCIATED PROTEIN"/>
    <property type="match status" value="1"/>
</dbReference>
<evidence type="ECO:0000256" key="3">
    <source>
        <dbReference type="ARBA" id="ARBA00022723"/>
    </source>
</evidence>
<keyword evidence="2" id="KW-0813">Transport</keyword>
<dbReference type="GO" id="GO:0030674">
    <property type="term" value="F:protein-macromolecule adaptor activity"/>
    <property type="evidence" value="ECO:0007669"/>
    <property type="project" value="TreeGrafter"/>
</dbReference>
<accession>A0AAD9PDC5</accession>
<dbReference type="GO" id="GO:0048284">
    <property type="term" value="P:organelle fusion"/>
    <property type="evidence" value="ECO:0007669"/>
    <property type="project" value="TreeGrafter"/>
</dbReference>
<organism evidence="10 11">
    <name type="scientific">Ridgeia piscesae</name>
    <name type="common">Tubeworm</name>
    <dbReference type="NCBI Taxonomy" id="27915"/>
    <lineage>
        <taxon>Eukaryota</taxon>
        <taxon>Metazoa</taxon>
        <taxon>Spiralia</taxon>
        <taxon>Lophotrochozoa</taxon>
        <taxon>Annelida</taxon>
        <taxon>Polychaeta</taxon>
        <taxon>Sedentaria</taxon>
        <taxon>Canalipalpata</taxon>
        <taxon>Sabellida</taxon>
        <taxon>Siboglinidae</taxon>
        <taxon>Ridgeia</taxon>
    </lineage>
</organism>
<dbReference type="InterPro" id="IPR011990">
    <property type="entry name" value="TPR-like_helical_dom_sf"/>
</dbReference>
<evidence type="ECO:0000256" key="4">
    <source>
        <dbReference type="ARBA" id="ARBA00022771"/>
    </source>
</evidence>
<dbReference type="PROSITE" id="PS50236">
    <property type="entry name" value="CHCR"/>
    <property type="match status" value="1"/>
</dbReference>
<dbReference type="SUPFAM" id="SSF48371">
    <property type="entry name" value="ARM repeat"/>
    <property type="match status" value="1"/>
</dbReference>
<evidence type="ECO:0000259" key="9">
    <source>
        <dbReference type="Pfam" id="PF23341"/>
    </source>
</evidence>
<dbReference type="EMBL" id="JAODUO010000028">
    <property type="protein sequence ID" value="KAK2192568.1"/>
    <property type="molecule type" value="Genomic_DNA"/>
</dbReference>
<evidence type="ECO:0000256" key="2">
    <source>
        <dbReference type="ARBA" id="ARBA00022448"/>
    </source>
</evidence>
<feature type="domain" description="PEP5/VPS11 N-terminal" evidence="9">
    <location>
        <begin position="12"/>
        <end position="314"/>
    </location>
</feature>
<dbReference type="Gene3D" id="2.130.10.10">
    <property type="entry name" value="YVTN repeat-like/Quinoprotein amine dehydrogenase"/>
    <property type="match status" value="1"/>
</dbReference>
<dbReference type="GO" id="GO:0008270">
    <property type="term" value="F:zinc ion binding"/>
    <property type="evidence" value="ECO:0007669"/>
    <property type="project" value="UniProtKB-KW"/>
</dbReference>
<evidence type="ECO:0000313" key="11">
    <source>
        <dbReference type="Proteomes" id="UP001209878"/>
    </source>
</evidence>
<comment type="subcellular location">
    <subcellularLocation>
        <location evidence="1">Late endosome membrane</location>
        <topology evidence="1">Peripheral membrane protein</topology>
        <orientation evidence="1">Cytoplasmic side</orientation>
    </subcellularLocation>
</comment>
<dbReference type="GO" id="GO:0006886">
    <property type="term" value="P:intracellular protein transport"/>
    <property type="evidence" value="ECO:0007669"/>
    <property type="project" value="UniProtKB-UniRule"/>
</dbReference>
<dbReference type="Pfam" id="PF23341">
    <property type="entry name" value="PEP5_VPS11_N"/>
    <property type="match status" value="1"/>
</dbReference>
<gene>
    <name evidence="10" type="ORF">NP493_28g12051</name>
</gene>
<keyword evidence="3" id="KW-0479">Metal-binding</keyword>
<sequence>MTPAPGLQEAVLSLGRGQLVLGDEEGSLYFVSRQLDVSSFHAYELCVTHLYQLKQHNILVTVGEDEPGLNPLIKVWNLNKVEKGNPLCSRIARAIPGNTPTKVTCLTVHENLNHMAVGFQNGSIVLFKGDVTKERHSKQRVIHEGPHPITGLAFKSQSHSSVLFVSTEHAVMSFTVHTKSKDVTMCVLDSHGCRLRCCTDSTLESQFVIGRRDAVYFYQTDERGPCLAFEGEKLQLHWYRGYLIVVGRENKPLPRAGAGSSGHAMTQMYTVTLYDIKNKFIAFSAAVPEVVDVICEWGSPYILTVDGKLYQLREKDTQTKLETLFKKNLYVVAISLAQSQHYDQDGVVDIYRQYGDHLYSQSPVTDCDTVTGVFCFLDASRIHNLTAYLEALHKAQLATEDHTTLLLNCCTKLKDVKKLDDFIMTKDREVDFDVETAIRVCRSAGYYRHAVFLAEKHHQHDWYLKIQLDDVKDYGQALTYISKLDFDEAEMYMKKYGKMLMNEQPEKTTDLLKTLCTDYRPSDSKWHMDWCEGLHV</sequence>
<keyword evidence="5" id="KW-0862">Zinc</keyword>
<evidence type="ECO:0000256" key="6">
    <source>
        <dbReference type="ARBA" id="ARBA00022927"/>
    </source>
</evidence>
<keyword evidence="7" id="KW-0472">Membrane</keyword>
<evidence type="ECO:0000256" key="1">
    <source>
        <dbReference type="ARBA" id="ARBA00004492"/>
    </source>
</evidence>
<dbReference type="Pfam" id="PF23356">
    <property type="entry name" value="TPR_PEP5_VPS11"/>
    <property type="match status" value="1"/>
</dbReference>
<dbReference type="InterPro" id="IPR015943">
    <property type="entry name" value="WD40/YVTN_repeat-like_dom_sf"/>
</dbReference>
<dbReference type="Gene3D" id="1.25.40.10">
    <property type="entry name" value="Tetratricopeptide repeat domain"/>
    <property type="match status" value="1"/>
</dbReference>
<dbReference type="Proteomes" id="UP001209878">
    <property type="component" value="Unassembled WGS sequence"/>
</dbReference>
<proteinExistence type="predicted"/>
<evidence type="ECO:0000313" key="10">
    <source>
        <dbReference type="EMBL" id="KAK2192568.1"/>
    </source>
</evidence>
<dbReference type="PANTHER" id="PTHR23323:SF24">
    <property type="entry name" value="VACUOLAR PROTEIN SORTING-ASSOCIATED PROTEIN 11 HOMOLOG"/>
    <property type="match status" value="1"/>
</dbReference>
<dbReference type="InterPro" id="IPR016024">
    <property type="entry name" value="ARM-type_fold"/>
</dbReference>
<evidence type="ECO:0000256" key="8">
    <source>
        <dbReference type="PROSITE-ProRule" id="PRU01006"/>
    </source>
</evidence>
<reference evidence="10" key="1">
    <citation type="journal article" date="2023" name="Mol. Biol. Evol.">
        <title>Third-Generation Sequencing Reveals the Adaptive Role of the Epigenome in Three Deep-Sea Polychaetes.</title>
        <authorList>
            <person name="Perez M."/>
            <person name="Aroh O."/>
            <person name="Sun Y."/>
            <person name="Lan Y."/>
            <person name="Juniper S.K."/>
            <person name="Young C.R."/>
            <person name="Angers B."/>
            <person name="Qian P.Y."/>
        </authorList>
    </citation>
    <scope>NUCLEOTIDE SEQUENCE</scope>
    <source>
        <strain evidence="10">R07B-5</strain>
    </source>
</reference>
<protein>
    <recommendedName>
        <fullName evidence="9">PEP5/VPS11 N-terminal domain-containing protein</fullName>
    </recommendedName>
</protein>
<dbReference type="GO" id="GO:0030897">
    <property type="term" value="C:HOPS complex"/>
    <property type="evidence" value="ECO:0007669"/>
    <property type="project" value="TreeGrafter"/>
</dbReference>
<dbReference type="GO" id="GO:0006904">
    <property type="term" value="P:vesicle docking involved in exocytosis"/>
    <property type="evidence" value="ECO:0007669"/>
    <property type="project" value="TreeGrafter"/>
</dbReference>
<keyword evidence="4" id="KW-0863">Zinc-finger</keyword>
<dbReference type="InterPro" id="IPR057307">
    <property type="entry name" value="PEP5_VPS11_N"/>
</dbReference>
<dbReference type="InterPro" id="IPR036322">
    <property type="entry name" value="WD40_repeat_dom_sf"/>
</dbReference>
<feature type="repeat" description="CHCR" evidence="8">
    <location>
        <begin position="358"/>
        <end position="509"/>
    </location>
</feature>
<dbReference type="GO" id="GO:0007032">
    <property type="term" value="P:endosome organization"/>
    <property type="evidence" value="ECO:0007669"/>
    <property type="project" value="TreeGrafter"/>
</dbReference>
<dbReference type="GO" id="GO:0031902">
    <property type="term" value="C:late endosome membrane"/>
    <property type="evidence" value="ECO:0007669"/>
    <property type="project" value="UniProtKB-SubCell"/>
</dbReference>
<dbReference type="InterPro" id="IPR000547">
    <property type="entry name" value="Clathrin_H-chain/VPS_repeat"/>
</dbReference>
<dbReference type="GO" id="GO:0007033">
    <property type="term" value="P:vacuole organization"/>
    <property type="evidence" value="ECO:0007669"/>
    <property type="project" value="TreeGrafter"/>
</dbReference>
<evidence type="ECO:0000256" key="7">
    <source>
        <dbReference type="ARBA" id="ARBA00023136"/>
    </source>
</evidence>
<dbReference type="InterPro" id="IPR057308">
    <property type="entry name" value="CHCR_PEP5_VPS11"/>
</dbReference>